<dbReference type="InterPro" id="IPR003593">
    <property type="entry name" value="AAA+_ATPase"/>
</dbReference>
<dbReference type="PANTHER" id="PTHR32071:SF74">
    <property type="entry name" value="TRANSCRIPTIONAL ACTIVATOR ROCR"/>
    <property type="match status" value="1"/>
</dbReference>
<name>A0A1M6BK28_9FIRM</name>
<dbReference type="OrthoDB" id="5411866at2"/>
<evidence type="ECO:0000259" key="6">
    <source>
        <dbReference type="PROSITE" id="PS50045"/>
    </source>
</evidence>
<keyword evidence="3" id="KW-0805">Transcription regulation</keyword>
<dbReference type="CDD" id="cd00009">
    <property type="entry name" value="AAA"/>
    <property type="match status" value="1"/>
</dbReference>
<dbReference type="GO" id="GO:0043565">
    <property type="term" value="F:sequence-specific DNA binding"/>
    <property type="evidence" value="ECO:0007669"/>
    <property type="project" value="InterPro"/>
</dbReference>
<dbReference type="PROSITE" id="PS00675">
    <property type="entry name" value="SIGMA54_INTERACT_1"/>
    <property type="match status" value="1"/>
</dbReference>
<evidence type="ECO:0000256" key="1">
    <source>
        <dbReference type="ARBA" id="ARBA00022741"/>
    </source>
</evidence>
<evidence type="ECO:0000313" key="8">
    <source>
        <dbReference type="EMBL" id="SHI49064.1"/>
    </source>
</evidence>
<dbReference type="InterPro" id="IPR027417">
    <property type="entry name" value="P-loop_NTPase"/>
</dbReference>
<dbReference type="InterPro" id="IPR002078">
    <property type="entry name" value="Sigma_54_int"/>
</dbReference>
<dbReference type="Pfam" id="PF08448">
    <property type="entry name" value="PAS_4"/>
    <property type="match status" value="1"/>
</dbReference>
<dbReference type="STRING" id="1121476.SAMN02745751_00385"/>
<dbReference type="PROSITE" id="PS00676">
    <property type="entry name" value="SIGMA54_INTERACT_2"/>
    <property type="match status" value="1"/>
</dbReference>
<dbReference type="SUPFAM" id="SSF52540">
    <property type="entry name" value="P-loop containing nucleoside triphosphate hydrolases"/>
    <property type="match status" value="1"/>
</dbReference>
<keyword evidence="4" id="KW-0238">DNA-binding</keyword>
<dbReference type="InterPro" id="IPR058031">
    <property type="entry name" value="AAA_lid_NorR"/>
</dbReference>
<feature type="domain" description="Sigma-54 factor interaction" evidence="6">
    <location>
        <begin position="233"/>
        <end position="457"/>
    </location>
</feature>
<dbReference type="InterPro" id="IPR025944">
    <property type="entry name" value="Sigma_54_int_dom_CS"/>
</dbReference>
<protein>
    <submittedName>
        <fullName evidence="8">Arginine utilization regulatory protein</fullName>
    </submittedName>
</protein>
<evidence type="ECO:0000256" key="4">
    <source>
        <dbReference type="ARBA" id="ARBA00023125"/>
    </source>
</evidence>
<dbReference type="EMBL" id="FQZL01000005">
    <property type="protein sequence ID" value="SHI49064.1"/>
    <property type="molecule type" value="Genomic_DNA"/>
</dbReference>
<keyword evidence="9" id="KW-1185">Reference proteome</keyword>
<dbReference type="InterPro" id="IPR025662">
    <property type="entry name" value="Sigma_54_int_dom_ATP-bd_1"/>
</dbReference>
<dbReference type="GO" id="GO:0006355">
    <property type="term" value="P:regulation of DNA-templated transcription"/>
    <property type="evidence" value="ECO:0007669"/>
    <property type="project" value="InterPro"/>
</dbReference>
<dbReference type="InterPro" id="IPR035965">
    <property type="entry name" value="PAS-like_dom_sf"/>
</dbReference>
<gene>
    <name evidence="8" type="ORF">SAMN02745751_00385</name>
</gene>
<evidence type="ECO:0000256" key="2">
    <source>
        <dbReference type="ARBA" id="ARBA00022840"/>
    </source>
</evidence>
<feature type="domain" description="PAS" evidence="7">
    <location>
        <begin position="85"/>
        <end position="138"/>
    </location>
</feature>
<dbReference type="InterPro" id="IPR009057">
    <property type="entry name" value="Homeodomain-like_sf"/>
</dbReference>
<evidence type="ECO:0000256" key="3">
    <source>
        <dbReference type="ARBA" id="ARBA00023015"/>
    </source>
</evidence>
<dbReference type="Proteomes" id="UP000184052">
    <property type="component" value="Unassembled WGS sequence"/>
</dbReference>
<dbReference type="PROSITE" id="PS50045">
    <property type="entry name" value="SIGMA54_INTERACT_4"/>
    <property type="match status" value="1"/>
</dbReference>
<dbReference type="Gene3D" id="1.10.8.60">
    <property type="match status" value="1"/>
</dbReference>
<dbReference type="Pfam" id="PF02954">
    <property type="entry name" value="HTH_8"/>
    <property type="match status" value="1"/>
</dbReference>
<reference evidence="8 9" key="1">
    <citation type="submission" date="2016-11" db="EMBL/GenBank/DDBJ databases">
        <authorList>
            <person name="Jaros S."/>
            <person name="Januszkiewicz K."/>
            <person name="Wedrychowicz H."/>
        </authorList>
    </citation>
    <scope>NUCLEOTIDE SEQUENCE [LARGE SCALE GENOMIC DNA]</scope>
    <source>
        <strain evidence="8 9">DSM 17477</strain>
    </source>
</reference>
<dbReference type="PROSITE" id="PS50112">
    <property type="entry name" value="PAS"/>
    <property type="match status" value="1"/>
</dbReference>
<keyword evidence="2" id="KW-0067">ATP-binding</keyword>
<dbReference type="InterPro" id="IPR002197">
    <property type="entry name" value="HTH_Fis"/>
</dbReference>
<dbReference type="InterPro" id="IPR013656">
    <property type="entry name" value="PAS_4"/>
</dbReference>
<dbReference type="InterPro" id="IPR025943">
    <property type="entry name" value="Sigma_54_int_dom_ATP-bd_2"/>
</dbReference>
<dbReference type="GO" id="GO:0005524">
    <property type="term" value="F:ATP binding"/>
    <property type="evidence" value="ECO:0007669"/>
    <property type="project" value="UniProtKB-KW"/>
</dbReference>
<dbReference type="SMART" id="SM00382">
    <property type="entry name" value="AAA"/>
    <property type="match status" value="1"/>
</dbReference>
<dbReference type="Pfam" id="PF25601">
    <property type="entry name" value="AAA_lid_14"/>
    <property type="match status" value="1"/>
</dbReference>
<dbReference type="Gene3D" id="1.10.10.60">
    <property type="entry name" value="Homeodomain-like"/>
    <property type="match status" value="1"/>
</dbReference>
<evidence type="ECO:0000313" key="9">
    <source>
        <dbReference type="Proteomes" id="UP000184052"/>
    </source>
</evidence>
<dbReference type="SUPFAM" id="SSF55785">
    <property type="entry name" value="PYP-like sensor domain (PAS domain)"/>
    <property type="match status" value="1"/>
</dbReference>
<dbReference type="RefSeq" id="WP_073046314.1">
    <property type="nucleotide sequence ID" value="NZ_FQZL01000005.1"/>
</dbReference>
<evidence type="ECO:0000259" key="7">
    <source>
        <dbReference type="PROSITE" id="PS50112"/>
    </source>
</evidence>
<dbReference type="NCBIfam" id="TIGR00229">
    <property type="entry name" value="sensory_box"/>
    <property type="match status" value="1"/>
</dbReference>
<dbReference type="Pfam" id="PF00158">
    <property type="entry name" value="Sigma54_activat"/>
    <property type="match status" value="1"/>
</dbReference>
<dbReference type="SUPFAM" id="SSF46689">
    <property type="entry name" value="Homeodomain-like"/>
    <property type="match status" value="1"/>
</dbReference>
<keyword evidence="1" id="KW-0547">Nucleotide-binding</keyword>
<dbReference type="Gene3D" id="3.30.450.20">
    <property type="entry name" value="PAS domain"/>
    <property type="match status" value="1"/>
</dbReference>
<evidence type="ECO:0000256" key="5">
    <source>
        <dbReference type="ARBA" id="ARBA00023163"/>
    </source>
</evidence>
<dbReference type="PRINTS" id="PR01590">
    <property type="entry name" value="HTHFIS"/>
</dbReference>
<organism evidence="8 9">
    <name type="scientific">Dethiosulfatibacter aminovorans DSM 17477</name>
    <dbReference type="NCBI Taxonomy" id="1121476"/>
    <lineage>
        <taxon>Bacteria</taxon>
        <taxon>Bacillati</taxon>
        <taxon>Bacillota</taxon>
        <taxon>Tissierellia</taxon>
        <taxon>Dethiosulfatibacter</taxon>
    </lineage>
</organism>
<sequence>MNIADIILELDDELNILSLEYEGKAAEFFKPSFDMYTGMNILDILVMDTERLAGTVDWRDKTFSYRMMDCGKEKSFLFLKQIDKRMTMLEKSLDEMDCGIQIYDKDARIVYINKDSRRISGLENEDVEGKYIAEVFDLDVQDYSTTLTVLDTKKPVMHRCDTFRVNGKILTTTNSAAPIIIDGEVEGVVLKEWDRSAVKKSYEYMEKVQQGIMDFISCNTEIARENKIYFDNIVGESRKLKDALNLAKRVSVQDCNVLIYGETGTGKELFAQSIHNESRRKGKKFVPLNCAAIPENLIEGILFGTEKGAFTGSENKTGLFYQADGGTIFLDELNSMSLNMQSKLLRVIQDGKFRPVGSQELIETDVRIISSCNEEPFSSSIRKDLLYRLSTIIVEVPPLRDRKSDIESLVMYFSDKLSPRYNNRIETIDSEVIDYLKKYHWPGNVRELEHIVEYALNVMDDGEFRIDHIPKHVMTGQVEEEKKSIGFFEDSIYDSELSYMVEKFEDMVIRKVLERNDNNITVAAKSLGIKRQSLQYRIRKYGIIL</sequence>
<dbReference type="PANTHER" id="PTHR32071">
    <property type="entry name" value="TRANSCRIPTIONAL REGULATORY PROTEIN"/>
    <property type="match status" value="1"/>
</dbReference>
<keyword evidence="5" id="KW-0804">Transcription</keyword>
<proteinExistence type="predicted"/>
<accession>A0A1M6BK28</accession>
<dbReference type="PROSITE" id="PS00688">
    <property type="entry name" value="SIGMA54_INTERACT_3"/>
    <property type="match status" value="1"/>
</dbReference>
<dbReference type="AlphaFoldDB" id="A0A1M6BK28"/>
<dbReference type="Gene3D" id="3.40.50.300">
    <property type="entry name" value="P-loop containing nucleotide triphosphate hydrolases"/>
    <property type="match status" value="1"/>
</dbReference>
<dbReference type="FunFam" id="3.40.50.300:FF:000006">
    <property type="entry name" value="DNA-binding transcriptional regulator NtrC"/>
    <property type="match status" value="1"/>
</dbReference>
<dbReference type="InterPro" id="IPR000014">
    <property type="entry name" value="PAS"/>
</dbReference>